<dbReference type="Proteomes" id="UP000552954">
    <property type="component" value="Unassembled WGS sequence"/>
</dbReference>
<dbReference type="InterPro" id="IPR013216">
    <property type="entry name" value="Methyltransf_11"/>
</dbReference>
<reference evidence="2 3" key="1">
    <citation type="submission" date="2020-05" db="EMBL/GenBank/DDBJ databases">
        <authorList>
            <person name="Khan S.A."/>
            <person name="Jeon C.O."/>
            <person name="Chun B.H."/>
        </authorList>
    </citation>
    <scope>NUCLEOTIDE SEQUENCE [LARGE SCALE GENOMIC DNA]</scope>
    <source>
        <strain evidence="2 3">B156</strain>
    </source>
</reference>
<dbReference type="AlphaFoldDB" id="A0A849KGY8"/>
<dbReference type="RefSeq" id="WP_171560608.1">
    <property type="nucleotide sequence ID" value="NZ_JABFCS010000001.1"/>
</dbReference>
<organism evidence="2 3">
    <name type="scientific">Ramlibacter montanisoli</name>
    <dbReference type="NCBI Taxonomy" id="2732512"/>
    <lineage>
        <taxon>Bacteria</taxon>
        <taxon>Pseudomonadati</taxon>
        <taxon>Pseudomonadota</taxon>
        <taxon>Betaproteobacteria</taxon>
        <taxon>Burkholderiales</taxon>
        <taxon>Comamonadaceae</taxon>
        <taxon>Ramlibacter</taxon>
    </lineage>
</organism>
<evidence type="ECO:0000313" key="3">
    <source>
        <dbReference type="Proteomes" id="UP000552954"/>
    </source>
</evidence>
<dbReference type="Gene3D" id="3.40.50.150">
    <property type="entry name" value="Vaccinia Virus protein VP39"/>
    <property type="match status" value="1"/>
</dbReference>
<comment type="caution">
    <text evidence="2">The sequence shown here is derived from an EMBL/GenBank/DDBJ whole genome shotgun (WGS) entry which is preliminary data.</text>
</comment>
<evidence type="ECO:0000259" key="1">
    <source>
        <dbReference type="Pfam" id="PF08241"/>
    </source>
</evidence>
<name>A0A849KGY8_9BURK</name>
<accession>A0A849KGY8</accession>
<protein>
    <submittedName>
        <fullName evidence="2">Methyltransferase domain-containing protein</fullName>
    </submittedName>
</protein>
<keyword evidence="3" id="KW-1185">Reference proteome</keyword>
<evidence type="ECO:0000313" key="2">
    <source>
        <dbReference type="EMBL" id="NNU44155.1"/>
    </source>
</evidence>
<keyword evidence="2" id="KW-0489">Methyltransferase</keyword>
<dbReference type="InterPro" id="IPR029063">
    <property type="entry name" value="SAM-dependent_MTases_sf"/>
</dbReference>
<feature type="domain" description="Methyltransferase type 11" evidence="1">
    <location>
        <begin position="76"/>
        <end position="125"/>
    </location>
</feature>
<reference evidence="2 3" key="2">
    <citation type="submission" date="2020-06" db="EMBL/GenBank/DDBJ databases">
        <title>Ramlibacter rhizophilus sp. nov., isolated from rhizosphere soil of national flower Mugunghwa from South Korea.</title>
        <authorList>
            <person name="Zheng-Fei Y."/>
            <person name="Huan T."/>
        </authorList>
    </citation>
    <scope>NUCLEOTIDE SEQUENCE [LARGE SCALE GENOMIC DNA]</scope>
    <source>
        <strain evidence="2 3">B156</strain>
    </source>
</reference>
<sequence>MLKVVVKAITTPRQRQWARQVLGRLRPRWFHPAGLGFVDRFDSFLPPYRLHLGCGSVRLAGFCNVDALPSPAVDVLDDIRTLRRFPDGSVQEIYTCHVLEHFAHDEVEPLLRRWRDLLQPGGQLRISVPDMDRIVQVYARNFDHFQKPGHTPWIGLIYGGQTTPYDFHKTGFNACWLRYLLERNGFTDCREYPHVPHFVPGTQDASLVKEPFGEFLSLNMVATRA</sequence>
<proteinExistence type="predicted"/>
<dbReference type="GO" id="GO:0032259">
    <property type="term" value="P:methylation"/>
    <property type="evidence" value="ECO:0007669"/>
    <property type="project" value="UniProtKB-KW"/>
</dbReference>
<gene>
    <name evidence="2" type="ORF">HK415_14785</name>
</gene>
<keyword evidence="2" id="KW-0808">Transferase</keyword>
<dbReference type="EMBL" id="JABFCS010000001">
    <property type="protein sequence ID" value="NNU44155.1"/>
    <property type="molecule type" value="Genomic_DNA"/>
</dbReference>
<dbReference type="Pfam" id="PF08241">
    <property type="entry name" value="Methyltransf_11"/>
    <property type="match status" value="1"/>
</dbReference>
<dbReference type="GO" id="GO:0008757">
    <property type="term" value="F:S-adenosylmethionine-dependent methyltransferase activity"/>
    <property type="evidence" value="ECO:0007669"/>
    <property type="project" value="InterPro"/>
</dbReference>
<dbReference type="SUPFAM" id="SSF53335">
    <property type="entry name" value="S-adenosyl-L-methionine-dependent methyltransferases"/>
    <property type="match status" value="1"/>
</dbReference>